<comment type="caution">
    <text evidence="1">The sequence shown here is derived from an EMBL/GenBank/DDBJ whole genome shotgun (WGS) entry which is preliminary data.</text>
</comment>
<accession>A0ABX3CVJ5</accession>
<keyword evidence="2" id="KW-1185">Reference proteome</keyword>
<dbReference type="EMBL" id="MBQG01000133">
    <property type="protein sequence ID" value="OHX48954.1"/>
    <property type="molecule type" value="Genomic_DNA"/>
</dbReference>
<protein>
    <submittedName>
        <fullName evidence="1">Uncharacterized protein</fullName>
    </submittedName>
</protein>
<sequence length="61" mass="7214">MSGNSYFTGTDDFFVRIWNSGTGQWDETLEKQVEEREIIEWRREMEEKEEAAGIDQAKIIL</sequence>
<evidence type="ECO:0000313" key="2">
    <source>
        <dbReference type="Proteomes" id="UP000242153"/>
    </source>
</evidence>
<gene>
    <name evidence="1" type="ORF">BB776_04535</name>
</gene>
<organism evidence="1 2">
    <name type="scientific">Planococcus salinarum</name>
    <dbReference type="NCBI Taxonomy" id="622695"/>
    <lineage>
        <taxon>Bacteria</taxon>
        <taxon>Bacillati</taxon>
        <taxon>Bacillota</taxon>
        <taxon>Bacilli</taxon>
        <taxon>Bacillales</taxon>
        <taxon>Caryophanaceae</taxon>
        <taxon>Planococcus</taxon>
    </lineage>
</organism>
<dbReference type="RefSeq" id="WP_071152444.1">
    <property type="nucleotide sequence ID" value="NZ_QQRT01000003.1"/>
</dbReference>
<name>A0ABX3CVJ5_9BACL</name>
<proteinExistence type="predicted"/>
<evidence type="ECO:0000313" key="1">
    <source>
        <dbReference type="EMBL" id="OHX48954.1"/>
    </source>
</evidence>
<dbReference type="Proteomes" id="UP000242153">
    <property type="component" value="Unassembled WGS sequence"/>
</dbReference>
<reference evidence="1" key="1">
    <citation type="submission" date="2016-07" db="EMBL/GenBank/DDBJ databases">
        <title>Draft genome Planococcus salivarum.</title>
        <authorList>
            <person name="See-Too W.S."/>
        </authorList>
    </citation>
    <scope>NUCLEOTIDE SEQUENCE [LARGE SCALE GENOMIC DNA]</scope>
    <source>
        <strain evidence="1">DSM 23820</strain>
    </source>
</reference>